<dbReference type="Proteomes" id="UP000069935">
    <property type="component" value="Chromosome 8"/>
</dbReference>
<evidence type="ECO:0000313" key="3">
    <source>
        <dbReference type="EMBL" id="ALG75757.1"/>
    </source>
</evidence>
<dbReference type="RefSeq" id="WP_045586337.1">
    <property type="nucleotide sequence ID" value="NZ_CP012408.1"/>
</dbReference>
<evidence type="ECO:0000259" key="2">
    <source>
        <dbReference type="PROSITE" id="PS50110"/>
    </source>
</evidence>
<keyword evidence="4" id="KW-1185">Reference proteome</keyword>
<sequence>MDFLDARILLINPMDALRASDRDVLIAAGFRRVMEAKEPPVEGVLAAARQWDVLVIEWRSGGLEMLRALRADEGTRYKTVIGLTSSAAPELVVEAKEAGVSGWLIRPMSDVAKRIQRAIERAATMAADAS</sequence>
<dbReference type="InterPro" id="IPR001789">
    <property type="entry name" value="Sig_transdc_resp-reg_receiver"/>
</dbReference>
<reference evidence="4" key="1">
    <citation type="submission" date="2015-08" db="EMBL/GenBank/DDBJ databases">
        <title>Complete Genome Sequence of Azospirillum thiophilum BV-S.</title>
        <authorList>
            <person name="Fomenkov A."/>
            <person name="Vincze T."/>
            <person name="Grabovich M."/>
            <person name="Dubinina G."/>
            <person name="Orlova M."/>
            <person name="Belousova E."/>
            <person name="Roberts R.J."/>
        </authorList>
    </citation>
    <scope>NUCLEOTIDE SEQUENCE [LARGE SCALE GENOMIC DNA]</scope>
    <source>
        <strain evidence="4">BV-S</strain>
    </source>
</reference>
<proteinExistence type="predicted"/>
<accession>A0AAC8ZWV5</accession>
<comment type="caution">
    <text evidence="1">Lacks conserved residue(s) required for the propagation of feature annotation.</text>
</comment>
<evidence type="ECO:0000313" key="4">
    <source>
        <dbReference type="Proteomes" id="UP000069935"/>
    </source>
</evidence>
<reference evidence="3 4" key="2">
    <citation type="journal article" date="2016" name="Genome Announc.">
        <title>Complete Genome Sequence of a Strain of Azospirillum thiophilum Isolated from a Sulfide Spring.</title>
        <authorList>
            <person name="Fomenkov A."/>
            <person name="Vincze T."/>
            <person name="Grabovich M."/>
            <person name="Anton B.P."/>
            <person name="Dubinina G."/>
            <person name="Orlova M."/>
            <person name="Belousova E."/>
            <person name="Roberts R.J."/>
        </authorList>
    </citation>
    <scope>NUCLEOTIDE SEQUENCE [LARGE SCALE GENOMIC DNA]</scope>
    <source>
        <strain evidence="3 4">BV-S</strain>
    </source>
</reference>
<dbReference type="KEGG" id="ati:AL072_33030"/>
<dbReference type="GO" id="GO:0000160">
    <property type="term" value="P:phosphorelay signal transduction system"/>
    <property type="evidence" value="ECO:0007669"/>
    <property type="project" value="InterPro"/>
</dbReference>
<dbReference type="EMBL" id="CP012408">
    <property type="protein sequence ID" value="ALG75757.1"/>
    <property type="molecule type" value="Genomic_DNA"/>
</dbReference>
<dbReference type="SMART" id="SM00448">
    <property type="entry name" value="REC"/>
    <property type="match status" value="1"/>
</dbReference>
<dbReference type="InterPro" id="IPR011006">
    <property type="entry name" value="CheY-like_superfamily"/>
</dbReference>
<protein>
    <recommendedName>
        <fullName evidence="2">Response regulatory domain-containing protein</fullName>
    </recommendedName>
</protein>
<dbReference type="AlphaFoldDB" id="A0AAC8ZWV5"/>
<dbReference type="SUPFAM" id="SSF52172">
    <property type="entry name" value="CheY-like"/>
    <property type="match status" value="1"/>
</dbReference>
<name>A0AAC8ZWV5_9PROT</name>
<gene>
    <name evidence="3" type="ORF">AL072_33030</name>
</gene>
<evidence type="ECO:0000256" key="1">
    <source>
        <dbReference type="PROSITE-ProRule" id="PRU00169"/>
    </source>
</evidence>
<dbReference type="PROSITE" id="PS50110">
    <property type="entry name" value="RESPONSE_REGULATORY"/>
    <property type="match status" value="1"/>
</dbReference>
<organism evidence="3 4">
    <name type="scientific">Azospirillum thiophilum</name>
    <dbReference type="NCBI Taxonomy" id="528244"/>
    <lineage>
        <taxon>Bacteria</taxon>
        <taxon>Pseudomonadati</taxon>
        <taxon>Pseudomonadota</taxon>
        <taxon>Alphaproteobacteria</taxon>
        <taxon>Rhodospirillales</taxon>
        <taxon>Azospirillaceae</taxon>
        <taxon>Azospirillum</taxon>
    </lineage>
</organism>
<feature type="domain" description="Response regulatory" evidence="2">
    <location>
        <begin position="7"/>
        <end position="121"/>
    </location>
</feature>
<dbReference type="Gene3D" id="3.40.50.2300">
    <property type="match status" value="1"/>
</dbReference>